<keyword evidence="1" id="KW-0812">Transmembrane</keyword>
<protein>
    <submittedName>
        <fullName evidence="2">Uncharacterized protein</fullName>
    </submittedName>
</protein>
<evidence type="ECO:0000256" key="1">
    <source>
        <dbReference type="SAM" id="Phobius"/>
    </source>
</evidence>
<keyword evidence="1" id="KW-1133">Transmembrane helix</keyword>
<dbReference type="AlphaFoldDB" id="A0A6C0DYL8"/>
<reference evidence="2" key="1">
    <citation type="journal article" date="2020" name="Nature">
        <title>Giant virus diversity and host interactions through global metagenomics.</title>
        <authorList>
            <person name="Schulz F."/>
            <person name="Roux S."/>
            <person name="Paez-Espino D."/>
            <person name="Jungbluth S."/>
            <person name="Walsh D.A."/>
            <person name="Denef V.J."/>
            <person name="McMahon K.D."/>
            <person name="Konstantinidis K.T."/>
            <person name="Eloe-Fadrosh E.A."/>
            <person name="Kyrpides N.C."/>
            <person name="Woyke T."/>
        </authorList>
    </citation>
    <scope>NUCLEOTIDE SEQUENCE</scope>
    <source>
        <strain evidence="2">GVMAG-M-3300023174-92</strain>
    </source>
</reference>
<sequence length="112" mass="13221">MDMDKESLGPQLYEPGVKEYMYEVLNKCHENRVNIYMYVLNISVVVVFLGSVCIILLYCYKSKLTPAEEDKKRVRDQEYVLSKIRYYKEQQRVIDSRASITGLPVVDERPLY</sequence>
<feature type="transmembrane region" description="Helical" evidence="1">
    <location>
        <begin position="35"/>
        <end position="60"/>
    </location>
</feature>
<evidence type="ECO:0000313" key="2">
    <source>
        <dbReference type="EMBL" id="QHT21403.1"/>
    </source>
</evidence>
<accession>A0A6C0DYL8</accession>
<proteinExistence type="predicted"/>
<organism evidence="2">
    <name type="scientific">viral metagenome</name>
    <dbReference type="NCBI Taxonomy" id="1070528"/>
    <lineage>
        <taxon>unclassified sequences</taxon>
        <taxon>metagenomes</taxon>
        <taxon>organismal metagenomes</taxon>
    </lineage>
</organism>
<dbReference type="EMBL" id="MN739691">
    <property type="protein sequence ID" value="QHT21403.1"/>
    <property type="molecule type" value="Genomic_DNA"/>
</dbReference>
<keyword evidence="1" id="KW-0472">Membrane</keyword>
<name>A0A6C0DYL8_9ZZZZ</name>